<evidence type="ECO:0000313" key="2">
    <source>
        <dbReference type="Proteomes" id="UP000451233"/>
    </source>
</evidence>
<accession>A0A7K1Y0G6</accession>
<evidence type="ECO:0000313" key="1">
    <source>
        <dbReference type="EMBL" id="MXV16499.1"/>
    </source>
</evidence>
<dbReference type="RefSeq" id="WP_160907490.1">
    <property type="nucleotide sequence ID" value="NZ_WVHS01000003.1"/>
</dbReference>
<reference evidence="1 2" key="1">
    <citation type="submission" date="2019-11" db="EMBL/GenBank/DDBJ databases">
        <title>Pedobacter sp. HMF7056 Genome sequencing and assembly.</title>
        <authorList>
            <person name="Kang H."/>
            <person name="Kim H."/>
            <person name="Joh K."/>
        </authorList>
    </citation>
    <scope>NUCLEOTIDE SEQUENCE [LARGE SCALE GENOMIC DNA]</scope>
    <source>
        <strain evidence="1 2">HMF7056</strain>
    </source>
</reference>
<dbReference type="EMBL" id="WVHS01000003">
    <property type="protein sequence ID" value="MXV16499.1"/>
    <property type="molecule type" value="Genomic_DNA"/>
</dbReference>
<dbReference type="AlphaFoldDB" id="A0A7K1Y0G6"/>
<organism evidence="1 2">
    <name type="scientific">Hufsiella ginkgonis</name>
    <dbReference type="NCBI Taxonomy" id="2695274"/>
    <lineage>
        <taxon>Bacteria</taxon>
        <taxon>Pseudomonadati</taxon>
        <taxon>Bacteroidota</taxon>
        <taxon>Sphingobacteriia</taxon>
        <taxon>Sphingobacteriales</taxon>
        <taxon>Sphingobacteriaceae</taxon>
        <taxon>Hufsiella</taxon>
    </lineage>
</organism>
<comment type="caution">
    <text evidence="1">The sequence shown here is derived from an EMBL/GenBank/DDBJ whole genome shotgun (WGS) entry which is preliminary data.</text>
</comment>
<protein>
    <submittedName>
        <fullName evidence="1">Uncharacterized protein</fullName>
    </submittedName>
</protein>
<proteinExistence type="predicted"/>
<name>A0A7K1Y0G6_9SPHI</name>
<dbReference type="Proteomes" id="UP000451233">
    <property type="component" value="Unassembled WGS sequence"/>
</dbReference>
<sequence>MIDSAQISTSVAFTRLIQEKNEVETVDGNGNLLHVQVKLSRLLGSESLLSKFNKVSQNDEPDSFWYDMYIGHIKARRGPLVFVCYPYITLSTYIDRDIIGANAVRRYIKPEVESVLNHLKYNPNDRYNGLKVEISKYSAAVKDDTANKINILGNSPLKSRVYNLLSSDNQISIEPLSLKLNCELPEENRVLELSFDKLGNLRFWLKRNRTADIGDILARAVTFFEESNSLYESSFINKKSLLEDES</sequence>
<keyword evidence="2" id="KW-1185">Reference proteome</keyword>
<gene>
    <name evidence="1" type="ORF">GS398_14405</name>
</gene>